<evidence type="ECO:0000313" key="5">
    <source>
        <dbReference type="EMBL" id="AZS49617.1"/>
    </source>
</evidence>
<dbReference type="KEGG" id="emo:DM558_01965"/>
<comment type="subcellular location">
    <subcellularLocation>
        <location evidence="1">Virion</location>
    </subcellularLocation>
</comment>
<gene>
    <name evidence="5" type="ORF">DM558_01965</name>
</gene>
<keyword evidence="4" id="KW-0175">Coiled coil</keyword>
<feature type="coiled-coil region" evidence="4">
    <location>
        <begin position="485"/>
        <end position="512"/>
    </location>
</feature>
<keyword evidence="6" id="KW-1185">Reference proteome</keyword>
<sequence>MENLANKISSRLTTLQSLRKPHEQVWKECFDFSFPIRGAGFNSEVVTSSTIQRKKSQLFDSTLTDAARTQASAIISGLTPANSRWFGLDVDHASDEEKRWLDQSADVLWRNIHNSNFDSAAYEGNLDLMSAGWFALYIDTDREKGGFVFQLWPIASVYCDTSRADEKIDIVYRCYELTAEQAVNEYGDALAEKVKKQAEREPSSKIRFVHAIYPRKDGKQGEVAKKLPIASVHVDLDNKRVVRESGYNEMPVVIPRWMQIPQSVYAIGPVSDALPDAKTLNEIKRMELANADLAISGMWIAQDDGILNPQAITVGPRKVIIANSVDSMRPLHSGADFNISFTKCEQLQAAIRKIMLADQLQPQNGPAMTATEVNMRQQLIRQLLGPIYGRMQAEYLQPLIERCFGIAFRAGVFADAPESLVKKYINVKYVSPMARAQKFDEVTAISNFVQMAIQSAQVNQGVLDNIDFDKATRFTGEALGVPAQVVRTEQEIETIRQQRAEQEQAMQLQMAQQQMMAQQGAEQ</sequence>
<proteinExistence type="predicted"/>
<keyword evidence="2" id="KW-1188">Viral release from host cell</keyword>
<dbReference type="Pfam" id="PF12236">
    <property type="entry name" value="Head-tail_con"/>
    <property type="match status" value="1"/>
</dbReference>
<protein>
    <submittedName>
        <fullName evidence="5">Phage tail protein</fullName>
    </submittedName>
</protein>
<accession>A0A3Q9JHE8</accession>
<name>A0A3Q9JHE8_9GAMM</name>
<evidence type="ECO:0000313" key="6">
    <source>
        <dbReference type="Proteomes" id="UP000273143"/>
    </source>
</evidence>
<evidence type="ECO:0000256" key="2">
    <source>
        <dbReference type="ARBA" id="ARBA00022612"/>
    </source>
</evidence>
<reference evidence="6" key="1">
    <citation type="submission" date="2018-06" db="EMBL/GenBank/DDBJ databases">
        <title>Complete genome of Pseudomonas insecticola strain QZS01.</title>
        <authorList>
            <person name="Wang J."/>
            <person name="Su Q."/>
        </authorList>
    </citation>
    <scope>NUCLEOTIDE SEQUENCE [LARGE SCALE GENOMIC DNA]</scope>
    <source>
        <strain evidence="6">QZS01</strain>
    </source>
</reference>
<evidence type="ECO:0000256" key="1">
    <source>
        <dbReference type="ARBA" id="ARBA00004328"/>
    </source>
</evidence>
<evidence type="ECO:0000256" key="3">
    <source>
        <dbReference type="ARBA" id="ARBA00023219"/>
    </source>
</evidence>
<dbReference type="InterPro" id="IPR020991">
    <property type="entry name" value="Connector_podovirus"/>
</dbReference>
<dbReference type="RefSeq" id="WP_127161810.1">
    <property type="nucleotide sequence ID" value="NZ_CP029822.1"/>
</dbReference>
<dbReference type="AlphaFoldDB" id="A0A3Q9JHE8"/>
<evidence type="ECO:0000256" key="4">
    <source>
        <dbReference type="SAM" id="Coils"/>
    </source>
</evidence>
<organism evidence="5 6">
    <name type="scientific">Entomomonas moraniae</name>
    <dbReference type="NCBI Taxonomy" id="2213226"/>
    <lineage>
        <taxon>Bacteria</taxon>
        <taxon>Pseudomonadati</taxon>
        <taxon>Pseudomonadota</taxon>
        <taxon>Gammaproteobacteria</taxon>
        <taxon>Pseudomonadales</taxon>
        <taxon>Pseudomonadaceae</taxon>
        <taxon>Entomomonas</taxon>
    </lineage>
</organism>
<dbReference type="EMBL" id="CP029822">
    <property type="protein sequence ID" value="AZS49617.1"/>
    <property type="molecule type" value="Genomic_DNA"/>
</dbReference>
<dbReference type="Proteomes" id="UP000273143">
    <property type="component" value="Chromosome"/>
</dbReference>
<keyword evidence="3" id="KW-0231">Viral genome packaging</keyword>